<evidence type="ECO:0000259" key="1">
    <source>
        <dbReference type="PROSITE" id="PS50994"/>
    </source>
</evidence>
<dbReference type="PANTHER" id="PTHR42648:SF28">
    <property type="entry name" value="TRANSPOSON-ENCODED PROTEIN WITH RIBONUCLEASE H-LIKE AND RETROVIRUS ZINC FINGER-LIKE DOMAINS"/>
    <property type="match status" value="1"/>
</dbReference>
<gene>
    <name evidence="2" type="ORF">LIER_31550</name>
</gene>
<dbReference type="InterPro" id="IPR036397">
    <property type="entry name" value="RNaseH_sf"/>
</dbReference>
<dbReference type="EMBL" id="BAABME010011769">
    <property type="protein sequence ID" value="GAA0184262.1"/>
    <property type="molecule type" value="Genomic_DNA"/>
</dbReference>
<comment type="caution">
    <text evidence="2">The sequence shown here is derived from an EMBL/GenBank/DDBJ whole genome shotgun (WGS) entry which is preliminary data.</text>
</comment>
<dbReference type="PROSITE" id="PS50994">
    <property type="entry name" value="INTEGRASE"/>
    <property type="match status" value="1"/>
</dbReference>
<evidence type="ECO:0000313" key="3">
    <source>
        <dbReference type="Proteomes" id="UP001454036"/>
    </source>
</evidence>
<dbReference type="InterPro" id="IPR039537">
    <property type="entry name" value="Retrotran_Ty1/copia-like"/>
</dbReference>
<dbReference type="AlphaFoldDB" id="A0AAV3RVB0"/>
<sequence length="146" mass="16922">MTWVFIMKQKSDAFKHFKDWKTLVENQTGKKVKRLRTDNGLEFCSSEFDEFGKAEGIARHHTVRHTPQQNGVAERMNQTLLERTRCMLSNAGLTRMFWAEAVNTACYLINRGPHTGINLKTPIELWSNKSADYTESLWLHCLLSCE</sequence>
<organism evidence="2 3">
    <name type="scientific">Lithospermum erythrorhizon</name>
    <name type="common">Purple gromwell</name>
    <name type="synonym">Lithospermum officinale var. erythrorhizon</name>
    <dbReference type="NCBI Taxonomy" id="34254"/>
    <lineage>
        <taxon>Eukaryota</taxon>
        <taxon>Viridiplantae</taxon>
        <taxon>Streptophyta</taxon>
        <taxon>Embryophyta</taxon>
        <taxon>Tracheophyta</taxon>
        <taxon>Spermatophyta</taxon>
        <taxon>Magnoliopsida</taxon>
        <taxon>eudicotyledons</taxon>
        <taxon>Gunneridae</taxon>
        <taxon>Pentapetalae</taxon>
        <taxon>asterids</taxon>
        <taxon>lamiids</taxon>
        <taxon>Boraginales</taxon>
        <taxon>Boraginaceae</taxon>
        <taxon>Boraginoideae</taxon>
        <taxon>Lithospermeae</taxon>
        <taxon>Lithospermum</taxon>
    </lineage>
</organism>
<protein>
    <recommendedName>
        <fullName evidence="1">Integrase catalytic domain-containing protein</fullName>
    </recommendedName>
</protein>
<name>A0AAV3RVB0_LITER</name>
<dbReference type="PANTHER" id="PTHR42648">
    <property type="entry name" value="TRANSPOSASE, PUTATIVE-RELATED"/>
    <property type="match status" value="1"/>
</dbReference>
<accession>A0AAV3RVB0</accession>
<dbReference type="Gene3D" id="3.30.420.10">
    <property type="entry name" value="Ribonuclease H-like superfamily/Ribonuclease H"/>
    <property type="match status" value="1"/>
</dbReference>
<feature type="domain" description="Integrase catalytic" evidence="1">
    <location>
        <begin position="1"/>
        <end position="130"/>
    </location>
</feature>
<dbReference type="Proteomes" id="UP001454036">
    <property type="component" value="Unassembled WGS sequence"/>
</dbReference>
<reference evidence="2 3" key="1">
    <citation type="submission" date="2024-01" db="EMBL/GenBank/DDBJ databases">
        <title>The complete chloroplast genome sequence of Lithospermum erythrorhizon: insights into the phylogenetic relationship among Boraginaceae species and the maternal lineages of purple gromwells.</title>
        <authorList>
            <person name="Okada T."/>
            <person name="Watanabe K."/>
        </authorList>
    </citation>
    <scope>NUCLEOTIDE SEQUENCE [LARGE SCALE GENOMIC DNA]</scope>
</reference>
<dbReference type="GO" id="GO:0015074">
    <property type="term" value="P:DNA integration"/>
    <property type="evidence" value="ECO:0007669"/>
    <property type="project" value="InterPro"/>
</dbReference>
<proteinExistence type="predicted"/>
<dbReference type="SUPFAM" id="SSF53098">
    <property type="entry name" value="Ribonuclease H-like"/>
    <property type="match status" value="1"/>
</dbReference>
<evidence type="ECO:0000313" key="2">
    <source>
        <dbReference type="EMBL" id="GAA0184262.1"/>
    </source>
</evidence>
<dbReference type="InterPro" id="IPR012337">
    <property type="entry name" value="RNaseH-like_sf"/>
</dbReference>
<keyword evidence="3" id="KW-1185">Reference proteome</keyword>
<dbReference type="GO" id="GO:0003676">
    <property type="term" value="F:nucleic acid binding"/>
    <property type="evidence" value="ECO:0007669"/>
    <property type="project" value="InterPro"/>
</dbReference>
<dbReference type="InterPro" id="IPR001584">
    <property type="entry name" value="Integrase_cat-core"/>
</dbReference>